<organism evidence="2 3">
    <name type="scientific">Synoicihabitans lomoniglobus</name>
    <dbReference type="NCBI Taxonomy" id="2909285"/>
    <lineage>
        <taxon>Bacteria</taxon>
        <taxon>Pseudomonadati</taxon>
        <taxon>Verrucomicrobiota</taxon>
        <taxon>Opitutia</taxon>
        <taxon>Opitutales</taxon>
        <taxon>Opitutaceae</taxon>
        <taxon>Synoicihabitans</taxon>
    </lineage>
</organism>
<evidence type="ECO:0000313" key="3">
    <source>
        <dbReference type="Proteomes" id="UP001218638"/>
    </source>
</evidence>
<gene>
    <name evidence="2" type="ORF">PXH66_21190</name>
</gene>
<accession>A0AAE9ZX76</accession>
<protein>
    <submittedName>
        <fullName evidence="2">Uncharacterized protein</fullName>
    </submittedName>
</protein>
<proteinExistence type="predicted"/>
<reference evidence="2" key="1">
    <citation type="submission" date="2023-03" db="EMBL/GenBank/DDBJ databases">
        <title>Lomoglobus Profundus gen. nov., sp. nov., a novel member of the phylum Verrucomicrobia, isolated from deep-marine sediment of South China Sea.</title>
        <authorList>
            <person name="Ahmad T."/>
            <person name="Ishaq S.E."/>
            <person name="Wang F."/>
        </authorList>
    </citation>
    <scope>NUCLEOTIDE SEQUENCE</scope>
    <source>
        <strain evidence="2">LMO-M01</strain>
    </source>
</reference>
<dbReference type="AlphaFoldDB" id="A0AAE9ZX76"/>
<name>A0AAE9ZX76_9BACT</name>
<evidence type="ECO:0000256" key="1">
    <source>
        <dbReference type="SAM" id="MobiDB-lite"/>
    </source>
</evidence>
<sequence length="77" mass="7895">MPTSTVSPSEPPSSASQASPALESPKQGAEPTARFSPDPATAEVSAAGLHYAALSHFFARFAPPRPISETDSPSSAR</sequence>
<feature type="region of interest" description="Disordered" evidence="1">
    <location>
        <begin position="1"/>
        <end position="41"/>
    </location>
</feature>
<dbReference type="EMBL" id="CP119075">
    <property type="protein sequence ID" value="WED64869.1"/>
    <property type="molecule type" value="Genomic_DNA"/>
</dbReference>
<dbReference type="Proteomes" id="UP001218638">
    <property type="component" value="Chromosome"/>
</dbReference>
<dbReference type="KEGG" id="slom:PXH66_21190"/>
<keyword evidence="3" id="KW-1185">Reference proteome</keyword>
<dbReference type="RefSeq" id="WP_330931866.1">
    <property type="nucleotide sequence ID" value="NZ_CP119075.1"/>
</dbReference>
<feature type="compositionally biased region" description="Low complexity" evidence="1">
    <location>
        <begin position="1"/>
        <end position="25"/>
    </location>
</feature>
<evidence type="ECO:0000313" key="2">
    <source>
        <dbReference type="EMBL" id="WED64869.1"/>
    </source>
</evidence>